<accession>A0ABY2BMN8</accession>
<protein>
    <submittedName>
        <fullName evidence="1">Uncharacterized protein</fullName>
    </submittedName>
</protein>
<evidence type="ECO:0000313" key="2">
    <source>
        <dbReference type="Proteomes" id="UP000295818"/>
    </source>
</evidence>
<keyword evidence="2" id="KW-1185">Reference proteome</keyword>
<dbReference type="Proteomes" id="UP000295818">
    <property type="component" value="Unassembled WGS sequence"/>
</dbReference>
<name>A0ABY2BMN8_9ACTN</name>
<sequence length="722" mass="77569">MSMTDTEARLFTGGGLAWREPAATESPAATGSALVSPFAGGFSGTAEYDAGPSATEALMNELEDEGFREAVESLVDEVAGRHLMAAERWPDDQQSEAVAEAEATSFVEGLADSVDRGLSELELRYENRRIDSLTADEIDSVLGEYARDPDSLSEQLFGGLVKKAFNVAKSVAKGAVAGLSRLVPLGPVFGVLRKLVRPLLKRVLDKAINRLPPALRAPATQLAAKLGLSEAEEPTEAGQDLTEEFDRQYAELLLAPSEADQAELLLELEQDTSGRAESPITTLDQAREVLTHQLAEAEPGRPPTEQLEQFIPAVMAAMPLIRTGVRIIGRARIKNFLASQLANLIQGYIGPQAARALAPQVADTGLRLLSLEGESPELLGAEALVSTLEEAVTRVVGLPPEAFEEPLRLEAEVQEALASAAVHHLPAELLRDDLAGYDTEAGTGPWITMPRRTRHRRYRRSARRYDVQITRPQASGVELPGPETLEDRLLEAGVSAWPVSAEVELFEAMVGTQAGHLAAGEGADASPAEFEELSPVNAALLLGRPALGTRYVPGGPVTRRFFRLVVPGRKVVRRRHRVYLRLRAQGPQPELRVHVRIGERLAGQIATMLSRNNQTEVVALFGRLLGPRVQEHVASRLTALLSRAKSGSATRGRELAGQVLEQVKTQLAKELATSQEALSAAAKDPKPGLTLTFAFPFADTAALATGEPGAPSLTIRPGAHND</sequence>
<organism evidence="1 2">
    <name type="scientific">Kribbella orskensis</name>
    <dbReference type="NCBI Taxonomy" id="2512216"/>
    <lineage>
        <taxon>Bacteria</taxon>
        <taxon>Bacillati</taxon>
        <taxon>Actinomycetota</taxon>
        <taxon>Actinomycetes</taxon>
        <taxon>Propionibacteriales</taxon>
        <taxon>Kribbellaceae</taxon>
        <taxon>Kribbella</taxon>
    </lineage>
</organism>
<evidence type="ECO:0000313" key="1">
    <source>
        <dbReference type="EMBL" id="TCO25691.1"/>
    </source>
</evidence>
<reference evidence="1 2" key="1">
    <citation type="journal article" date="2015" name="Stand. Genomic Sci.">
        <title>Genomic Encyclopedia of Bacterial and Archaeal Type Strains, Phase III: the genomes of soil and plant-associated and newly described type strains.</title>
        <authorList>
            <person name="Whitman W.B."/>
            <person name="Woyke T."/>
            <person name="Klenk H.P."/>
            <person name="Zhou Y."/>
            <person name="Lilburn T.G."/>
            <person name="Beck B.J."/>
            <person name="De Vos P."/>
            <person name="Vandamme P."/>
            <person name="Eisen J.A."/>
            <person name="Garrity G."/>
            <person name="Hugenholtz P."/>
            <person name="Kyrpides N.C."/>
        </authorList>
    </citation>
    <scope>NUCLEOTIDE SEQUENCE [LARGE SCALE GENOMIC DNA]</scope>
    <source>
        <strain evidence="1 2">VKM Ac-2538</strain>
    </source>
</reference>
<proteinExistence type="predicted"/>
<comment type="caution">
    <text evidence="1">The sequence shown here is derived from an EMBL/GenBank/DDBJ whole genome shotgun (WGS) entry which is preliminary data.</text>
</comment>
<dbReference type="EMBL" id="SLWM01000004">
    <property type="protein sequence ID" value="TCO25691.1"/>
    <property type="molecule type" value="Genomic_DNA"/>
</dbReference>
<gene>
    <name evidence="1" type="ORF">EV644_104195</name>
</gene>
<dbReference type="RefSeq" id="WP_132188537.1">
    <property type="nucleotide sequence ID" value="NZ_SLWM01000004.1"/>
</dbReference>